<name>A0A2W5PWM0_RHOSU</name>
<gene>
    <name evidence="3" type="ORF">DI556_19005</name>
</gene>
<organism evidence="3 4">
    <name type="scientific">Rhodovulum sulfidophilum</name>
    <name type="common">Rhodobacter sulfidophilus</name>
    <dbReference type="NCBI Taxonomy" id="35806"/>
    <lineage>
        <taxon>Bacteria</taxon>
        <taxon>Pseudomonadati</taxon>
        <taxon>Pseudomonadota</taxon>
        <taxon>Alphaproteobacteria</taxon>
        <taxon>Rhodobacterales</taxon>
        <taxon>Paracoccaceae</taxon>
        <taxon>Rhodovulum</taxon>
    </lineage>
</organism>
<feature type="domain" description="DUF6456" evidence="2">
    <location>
        <begin position="240"/>
        <end position="375"/>
    </location>
</feature>
<dbReference type="Proteomes" id="UP000249185">
    <property type="component" value="Unassembled WGS sequence"/>
</dbReference>
<accession>A0A2W5PWM0</accession>
<dbReference type="EMBL" id="QFPW01000020">
    <property type="protein sequence ID" value="PZQ46853.1"/>
    <property type="molecule type" value="Genomic_DNA"/>
</dbReference>
<sequence length="385" mass="42619">MWTRSPSDPDRDHPPAARDDLPAWLPDHAVTYLDHVARGHTLRALARGKGCHASTVLRQVRRVEAWREDPLVDEALDRLGRLHAHTDPEETTAMRHSALETADAADAHAPGDKVAQEARRILRRLCEKGAFLAVAPNMEKAVVLREVVPGKQNRIAVVDREIAHAFALQEWIACERPGKVSCYAITMVGRAALKRLLLEDRDKREQRGFAEAQSPFQGQHRYFAERSVMADDGSGARRLRFNLAESPLSVLGRKRDKDGIAYLTPELIEAGERLREDFELAGMGPRVTQNWERFLTAGASRGSGAPHDGAEGPSDARTRVARAMEALGPGLSDIVFRICCFLEGLETAEKRLGWSARSGKVVLKIALERLAAHYGVPPRDRRAAG</sequence>
<feature type="compositionally biased region" description="Basic and acidic residues" evidence="1">
    <location>
        <begin position="7"/>
        <end position="21"/>
    </location>
</feature>
<reference evidence="3 4" key="1">
    <citation type="submission" date="2017-08" db="EMBL/GenBank/DDBJ databases">
        <title>Infants hospitalized years apart are colonized by the same room-sourced microbial strains.</title>
        <authorList>
            <person name="Brooks B."/>
            <person name="Olm M.R."/>
            <person name="Firek B.A."/>
            <person name="Baker R."/>
            <person name="Thomas B.C."/>
            <person name="Morowitz M.J."/>
            <person name="Banfield J.F."/>
        </authorList>
    </citation>
    <scope>NUCLEOTIDE SEQUENCE [LARGE SCALE GENOMIC DNA]</scope>
    <source>
        <strain evidence="3">S2_005_002_R2_34</strain>
    </source>
</reference>
<dbReference type="Pfam" id="PF20057">
    <property type="entry name" value="DUF6456"/>
    <property type="match status" value="1"/>
</dbReference>
<proteinExistence type="predicted"/>
<protein>
    <submittedName>
        <fullName evidence="3">Helix-turn-helix domain containing protein</fullName>
    </submittedName>
</protein>
<evidence type="ECO:0000313" key="4">
    <source>
        <dbReference type="Proteomes" id="UP000249185"/>
    </source>
</evidence>
<dbReference type="InterPro" id="IPR045599">
    <property type="entry name" value="DUF6456"/>
</dbReference>
<comment type="caution">
    <text evidence="3">The sequence shown here is derived from an EMBL/GenBank/DDBJ whole genome shotgun (WGS) entry which is preliminary data.</text>
</comment>
<dbReference type="AlphaFoldDB" id="A0A2W5PWM0"/>
<feature type="region of interest" description="Disordered" evidence="1">
    <location>
        <begin position="1"/>
        <end position="22"/>
    </location>
</feature>
<evidence type="ECO:0000259" key="2">
    <source>
        <dbReference type="Pfam" id="PF20057"/>
    </source>
</evidence>
<evidence type="ECO:0000256" key="1">
    <source>
        <dbReference type="SAM" id="MobiDB-lite"/>
    </source>
</evidence>
<evidence type="ECO:0000313" key="3">
    <source>
        <dbReference type="EMBL" id="PZQ46853.1"/>
    </source>
</evidence>